<dbReference type="Proteomes" id="UP000237271">
    <property type="component" value="Unassembled WGS sequence"/>
</dbReference>
<evidence type="ECO:0000313" key="2">
    <source>
        <dbReference type="EMBL" id="POM70376.1"/>
    </source>
</evidence>
<dbReference type="EMBL" id="NCKW01007079">
    <property type="protein sequence ID" value="POM70376.1"/>
    <property type="molecule type" value="Genomic_DNA"/>
</dbReference>
<feature type="region of interest" description="Disordered" evidence="1">
    <location>
        <begin position="123"/>
        <end position="362"/>
    </location>
</feature>
<feature type="compositionally biased region" description="Basic and acidic residues" evidence="1">
    <location>
        <begin position="185"/>
        <end position="195"/>
    </location>
</feature>
<feature type="compositionally biased region" description="Basic and acidic residues" evidence="1">
    <location>
        <begin position="71"/>
        <end position="81"/>
    </location>
</feature>
<protein>
    <submittedName>
        <fullName evidence="2">Uncharacterized protein</fullName>
    </submittedName>
</protein>
<feature type="region of interest" description="Disordered" evidence="1">
    <location>
        <begin position="1"/>
        <end position="105"/>
    </location>
</feature>
<evidence type="ECO:0000313" key="3">
    <source>
        <dbReference type="Proteomes" id="UP000237271"/>
    </source>
</evidence>
<sequence length="362" mass="36107">MVCPPVATDASENSVPWGPPNASLCWTAPSTGPNELPPKSLDVDSSDTASAVESLPSSSVQDPSALVEALKSSDPESESNRLSRPVLPLPDDAGPLASPEADDEIEASADVAVEASVDDAVDADADADSTDGAVVTFTGSVGDVDSSDALPLSSLAADSSDAASAVESLPSSSVQDPSALVEALKSSDPESESNRLSRPVLPLPDDAGPLASPEADDEIEASADVAVEASVDDAVDADADADSTDGAVVTFTGSVGDVDSSDALPLSSLAADSSDAASAVESLPSTSVQDPSALVEALKSSDPESESNRLSRPVLPLPDDAGPLASPEADDEIEASADVAVEASVDDAVDADAEADADVLEE</sequence>
<proteinExistence type="predicted"/>
<feature type="compositionally biased region" description="Acidic residues" evidence="1">
    <location>
        <begin position="230"/>
        <end position="243"/>
    </location>
</feature>
<name>A0A2P4XXV0_9STRA</name>
<reference evidence="2 3" key="1">
    <citation type="journal article" date="2017" name="Genome Biol. Evol.">
        <title>Phytophthora megakarya and P. palmivora, closely related causal agents of cacao black pod rot, underwent increases in genome sizes and gene numbers by different mechanisms.</title>
        <authorList>
            <person name="Ali S.S."/>
            <person name="Shao J."/>
            <person name="Lary D.J."/>
            <person name="Kronmiller B."/>
            <person name="Shen D."/>
            <person name="Strem M.D."/>
            <person name="Amoako-Attah I."/>
            <person name="Akrofi A.Y."/>
            <person name="Begoude B.A."/>
            <person name="Ten Hoopen G.M."/>
            <person name="Coulibaly K."/>
            <person name="Kebe B.I."/>
            <person name="Melnick R.L."/>
            <person name="Guiltinan M.J."/>
            <person name="Tyler B.M."/>
            <person name="Meinhardt L.W."/>
            <person name="Bailey B.A."/>
        </authorList>
    </citation>
    <scope>NUCLEOTIDE SEQUENCE [LARGE SCALE GENOMIC DNA]</scope>
    <source>
        <strain evidence="3">sbr112.9</strain>
    </source>
</reference>
<accession>A0A2P4XXV0</accession>
<organism evidence="2 3">
    <name type="scientific">Phytophthora palmivora</name>
    <dbReference type="NCBI Taxonomy" id="4796"/>
    <lineage>
        <taxon>Eukaryota</taxon>
        <taxon>Sar</taxon>
        <taxon>Stramenopiles</taxon>
        <taxon>Oomycota</taxon>
        <taxon>Peronosporomycetes</taxon>
        <taxon>Peronosporales</taxon>
        <taxon>Peronosporaceae</taxon>
        <taxon>Phytophthora</taxon>
    </lineage>
</organism>
<feature type="compositionally biased region" description="Basic and acidic residues" evidence="1">
    <location>
        <begin position="299"/>
        <end position="309"/>
    </location>
</feature>
<evidence type="ECO:0000256" key="1">
    <source>
        <dbReference type="SAM" id="MobiDB-lite"/>
    </source>
</evidence>
<comment type="caution">
    <text evidence="2">The sequence shown here is derived from an EMBL/GenBank/DDBJ whole genome shotgun (WGS) entry which is preliminary data.</text>
</comment>
<gene>
    <name evidence="2" type="ORF">PHPALM_13196</name>
</gene>
<keyword evidence="3" id="KW-1185">Reference proteome</keyword>
<feature type="compositionally biased region" description="Low complexity" evidence="1">
    <location>
        <begin position="261"/>
        <end position="279"/>
    </location>
</feature>
<feature type="compositionally biased region" description="Acidic residues" evidence="1">
    <location>
        <begin position="344"/>
        <end position="362"/>
    </location>
</feature>
<feature type="compositionally biased region" description="Polar residues" evidence="1">
    <location>
        <begin position="46"/>
        <end position="62"/>
    </location>
</feature>
<dbReference type="AlphaFoldDB" id="A0A2P4XXV0"/>
<feature type="compositionally biased region" description="Low complexity" evidence="1">
    <location>
        <begin position="147"/>
        <end position="165"/>
    </location>
</feature>